<protein>
    <submittedName>
        <fullName evidence="1">Uncharacterized protein</fullName>
    </submittedName>
</protein>
<gene>
    <name evidence="1" type="ORF">SAMN05216223_107109</name>
</gene>
<evidence type="ECO:0000313" key="2">
    <source>
        <dbReference type="Proteomes" id="UP000236754"/>
    </source>
</evidence>
<accession>A0A1H6BQ16</accession>
<dbReference type="EMBL" id="FNVU01000007">
    <property type="protein sequence ID" value="SEG62791.1"/>
    <property type="molecule type" value="Genomic_DNA"/>
</dbReference>
<sequence length="105" mass="11821">MHALTASWEGWMAAFQQHYDRLPDTAPDVRCPNCGARKLNLAFQGLFPDRVGYASFWCETCLTGIHLSRCLVPEDVPMDSVHTPVDQRTARVPNYSLVWPADEDG</sequence>
<dbReference type="AlphaFoldDB" id="A0A1H6BQ16"/>
<dbReference type="Proteomes" id="UP000236754">
    <property type="component" value="Unassembled WGS sequence"/>
</dbReference>
<evidence type="ECO:0000313" key="1">
    <source>
        <dbReference type="EMBL" id="SEG62791.1"/>
    </source>
</evidence>
<name>A0A1H6BQ16_9ACTN</name>
<proteinExistence type="predicted"/>
<reference evidence="1 2" key="1">
    <citation type="submission" date="2016-10" db="EMBL/GenBank/DDBJ databases">
        <authorList>
            <person name="de Groot N.N."/>
        </authorList>
    </citation>
    <scope>NUCLEOTIDE SEQUENCE [LARGE SCALE GENOMIC DNA]</scope>
    <source>
        <strain evidence="1 2">CGMCC 4.2023</strain>
    </source>
</reference>
<organism evidence="1 2">
    <name type="scientific">Actinacidiphila yanglinensis</name>
    <dbReference type="NCBI Taxonomy" id="310779"/>
    <lineage>
        <taxon>Bacteria</taxon>
        <taxon>Bacillati</taxon>
        <taxon>Actinomycetota</taxon>
        <taxon>Actinomycetes</taxon>
        <taxon>Kitasatosporales</taxon>
        <taxon>Streptomycetaceae</taxon>
        <taxon>Actinacidiphila</taxon>
    </lineage>
</organism>
<keyword evidence="2" id="KW-1185">Reference proteome</keyword>